<organism evidence="2">
    <name type="scientific">Anthurium amnicola</name>
    <dbReference type="NCBI Taxonomy" id="1678845"/>
    <lineage>
        <taxon>Eukaryota</taxon>
        <taxon>Viridiplantae</taxon>
        <taxon>Streptophyta</taxon>
        <taxon>Embryophyta</taxon>
        <taxon>Tracheophyta</taxon>
        <taxon>Spermatophyta</taxon>
        <taxon>Magnoliopsida</taxon>
        <taxon>Liliopsida</taxon>
        <taxon>Araceae</taxon>
        <taxon>Pothoideae</taxon>
        <taxon>Potheae</taxon>
        <taxon>Anthurium</taxon>
    </lineage>
</organism>
<sequence length="223" mass="23248">MAGKNHMKITPTPTTCSPQVPREEHNGRQRDLEGAEDRGRRGRGGGEHARPVVVPRERGRRWQPRGHPSPPPRQAHPAGLPLHGRHGVSVLGGGDGGHGLLQRAGGGLGHGQGEAGLRGPPEREGGDEGGDGGSEGRHLPGGGKDGGGHAGHGEPWLRTHQEGVHGECEPSLRAEREVSGADREEGVVLGVSIHGSPCLSVTCAVEACRKLCFILRPCNCTVA</sequence>
<dbReference type="EMBL" id="GDJX01008839">
    <property type="protein sequence ID" value="JAT59097.1"/>
    <property type="molecule type" value="Transcribed_RNA"/>
</dbReference>
<evidence type="ECO:0000313" key="2">
    <source>
        <dbReference type="EMBL" id="JAT59097.1"/>
    </source>
</evidence>
<proteinExistence type="predicted"/>
<accession>A0A1D1YWR8</accession>
<name>A0A1D1YWR8_9ARAE</name>
<feature type="region of interest" description="Disordered" evidence="1">
    <location>
        <begin position="1"/>
        <end position="156"/>
    </location>
</feature>
<feature type="compositionally biased region" description="Gly residues" evidence="1">
    <location>
        <begin position="90"/>
        <end position="116"/>
    </location>
</feature>
<dbReference type="AlphaFoldDB" id="A0A1D1YWR8"/>
<reference evidence="2" key="1">
    <citation type="submission" date="2015-07" db="EMBL/GenBank/DDBJ databases">
        <title>Transcriptome Assembly of Anthurium amnicola.</title>
        <authorList>
            <person name="Suzuki J."/>
        </authorList>
    </citation>
    <scope>NUCLEOTIDE SEQUENCE</scope>
</reference>
<gene>
    <name evidence="2" type="ORF">g.29540</name>
</gene>
<protein>
    <submittedName>
        <fullName evidence="2">Uncharacterized protein</fullName>
    </submittedName>
</protein>
<evidence type="ECO:0000256" key="1">
    <source>
        <dbReference type="SAM" id="MobiDB-lite"/>
    </source>
</evidence>
<feature type="compositionally biased region" description="Basic and acidic residues" evidence="1">
    <location>
        <begin position="21"/>
        <end position="50"/>
    </location>
</feature>
<feature type="compositionally biased region" description="Gly residues" evidence="1">
    <location>
        <begin position="139"/>
        <end position="150"/>
    </location>
</feature>